<feature type="compositionally biased region" description="Low complexity" evidence="1">
    <location>
        <begin position="291"/>
        <end position="333"/>
    </location>
</feature>
<dbReference type="PANTHER" id="PTHR14898">
    <property type="entry name" value="ENHANCER OF POLYCOMB"/>
    <property type="match status" value="1"/>
</dbReference>
<name>A0ABV0QYV2_9TELE</name>
<feature type="region of interest" description="Disordered" evidence="1">
    <location>
        <begin position="283"/>
        <end position="334"/>
    </location>
</feature>
<evidence type="ECO:0000256" key="2">
    <source>
        <dbReference type="SAM" id="SignalP"/>
    </source>
</evidence>
<reference evidence="3 4" key="1">
    <citation type="submission" date="2021-06" db="EMBL/GenBank/DDBJ databases">
        <authorList>
            <person name="Palmer J.M."/>
        </authorList>
    </citation>
    <scope>NUCLEOTIDE SEQUENCE [LARGE SCALE GENOMIC DNA]</scope>
    <source>
        <strain evidence="3 4">XC_2019</strain>
        <tissue evidence="3">Muscle</tissue>
    </source>
</reference>
<dbReference type="Proteomes" id="UP001434883">
    <property type="component" value="Unassembled WGS sequence"/>
</dbReference>
<evidence type="ECO:0000313" key="4">
    <source>
        <dbReference type="Proteomes" id="UP001434883"/>
    </source>
</evidence>
<sequence>MFLIVTVCLQLVSLQEAKLLLKEDDDLIKEVFDYWSRKRKTCKGGSLIPTVKQEKRDGSSTSDPYVAFRRRTEKMQTRKNDEASYEKMLKLRRDLSRTVTILEMIKKREKVKRELLHLTLEVVEKRNVMPDFGTEVMAEAQQRALVKPIYTIPIIPLSNSNQYRHQDHHMDMKDYKKVRPYTASLLQGGAVPLGPLCSILRTSTSMISPAQTKSHSHRYSDKTGNWPWVSPSEGGLGDPRYRYCLTSLNTPWRCIGLARRRVGRGGRALMDRAHTDLAIIQSMDSDPEPEPLASTLLSSPLRSSNTSTSETNTSDPDGSFSFPQPSSSPPSSSTHLNLSRILLNIKACRWRHFRPRTLSQHPAGGGDISRSGFKDFGRTVSGLTRTLSGGSISQNRTGPTTTPVNGESFFSPLCCLEFVLSDCSCSLCCFMMLVLERKFSWPHKKLF</sequence>
<comment type="caution">
    <text evidence="3">The sequence shown here is derived from an EMBL/GenBank/DDBJ whole genome shotgun (WGS) entry which is preliminary data.</text>
</comment>
<keyword evidence="2" id="KW-0732">Signal</keyword>
<accession>A0ABV0QYV2</accession>
<keyword evidence="4" id="KW-1185">Reference proteome</keyword>
<protein>
    <submittedName>
        <fullName evidence="3">Uncharacterized protein</fullName>
    </submittedName>
</protein>
<dbReference type="InterPro" id="IPR024943">
    <property type="entry name" value="Enhancer_polycomb"/>
</dbReference>
<dbReference type="EMBL" id="JAHRIN010026237">
    <property type="protein sequence ID" value="MEQ2200578.1"/>
    <property type="molecule type" value="Genomic_DNA"/>
</dbReference>
<feature type="chain" id="PRO_5045257516" evidence="2">
    <location>
        <begin position="18"/>
        <end position="447"/>
    </location>
</feature>
<feature type="signal peptide" evidence="2">
    <location>
        <begin position="1"/>
        <end position="17"/>
    </location>
</feature>
<evidence type="ECO:0000256" key="1">
    <source>
        <dbReference type="SAM" id="MobiDB-lite"/>
    </source>
</evidence>
<organism evidence="3 4">
    <name type="scientific">Xenoophorus captivus</name>
    <dbReference type="NCBI Taxonomy" id="1517983"/>
    <lineage>
        <taxon>Eukaryota</taxon>
        <taxon>Metazoa</taxon>
        <taxon>Chordata</taxon>
        <taxon>Craniata</taxon>
        <taxon>Vertebrata</taxon>
        <taxon>Euteleostomi</taxon>
        <taxon>Actinopterygii</taxon>
        <taxon>Neopterygii</taxon>
        <taxon>Teleostei</taxon>
        <taxon>Neoteleostei</taxon>
        <taxon>Acanthomorphata</taxon>
        <taxon>Ovalentaria</taxon>
        <taxon>Atherinomorphae</taxon>
        <taxon>Cyprinodontiformes</taxon>
        <taxon>Goodeidae</taxon>
        <taxon>Xenoophorus</taxon>
    </lineage>
</organism>
<proteinExistence type="predicted"/>
<evidence type="ECO:0000313" key="3">
    <source>
        <dbReference type="EMBL" id="MEQ2200578.1"/>
    </source>
</evidence>
<gene>
    <name evidence="3" type="ORF">XENOCAPTIV_000344</name>
</gene>